<keyword evidence="4 7" id="KW-0067">ATP-binding</keyword>
<proteinExistence type="predicted"/>
<name>A0A5M6D3W7_9BACT</name>
<dbReference type="Gene3D" id="1.25.40.10">
    <property type="entry name" value="Tetratricopeptide repeat domain"/>
    <property type="match status" value="1"/>
</dbReference>
<protein>
    <submittedName>
        <fullName evidence="11">Protein kinase</fullName>
    </submittedName>
</protein>
<dbReference type="PANTHER" id="PTHR43289">
    <property type="entry name" value="MITOGEN-ACTIVATED PROTEIN KINASE KINASE KINASE 20-RELATED"/>
    <property type="match status" value="1"/>
</dbReference>
<keyword evidence="2 7" id="KW-0547">Nucleotide-binding</keyword>
<keyword evidence="1" id="KW-0808">Transferase</keyword>
<dbReference type="Gene3D" id="3.30.200.20">
    <property type="entry name" value="Phosphorylase Kinase, domain 1"/>
    <property type="match status" value="1"/>
</dbReference>
<evidence type="ECO:0000256" key="3">
    <source>
        <dbReference type="ARBA" id="ARBA00022777"/>
    </source>
</evidence>
<dbReference type="InterPro" id="IPR019734">
    <property type="entry name" value="TPR_rpt"/>
</dbReference>
<evidence type="ECO:0000256" key="7">
    <source>
        <dbReference type="PROSITE-ProRule" id="PRU10141"/>
    </source>
</evidence>
<dbReference type="PROSITE" id="PS50005">
    <property type="entry name" value="TPR"/>
    <property type="match status" value="1"/>
</dbReference>
<accession>A0A5M6D3W7</accession>
<evidence type="ECO:0000256" key="9">
    <source>
        <dbReference type="SAM" id="Phobius"/>
    </source>
</evidence>
<dbReference type="InterPro" id="IPR000719">
    <property type="entry name" value="Prot_kinase_dom"/>
</dbReference>
<feature type="compositionally biased region" description="Polar residues" evidence="8">
    <location>
        <begin position="10"/>
        <end position="21"/>
    </location>
</feature>
<dbReference type="InterPro" id="IPR017441">
    <property type="entry name" value="Protein_kinase_ATP_BS"/>
</dbReference>
<dbReference type="SUPFAM" id="SSF48452">
    <property type="entry name" value="TPR-like"/>
    <property type="match status" value="1"/>
</dbReference>
<dbReference type="Proteomes" id="UP000324479">
    <property type="component" value="Unassembled WGS sequence"/>
</dbReference>
<sequence>MTGIADLKATQASHAEASPTSADFWMPSLQGPESEFGKYKLLEQIGEGGMGTVFMAQQTRPVKRRVAIKIIKPGMDSRQVVARFEAERQALALMEHPNIARVFDGGSTDQGRPYFVMELVKGIPLTDFCQRKKLSLRQRLELFVDVCHAVQHAHHRGVIHRDLKPSNALVTLHDGKPVVKIIDFGIAKAVNQELTDKTLFTQFASMVGTPLYMSPEQAEMSGLDVDTRSDIYSLGVMLYELLTSTTPFDRELLKNKGLDEVRRMIRETEPPRPSQRISTVKAAECDTLPVETLREIKRSKSELSGELDWIAMKALEKDRERRYQSASDFADDINRYLEGDAVKAHPPSVRYRVGRYVRKHRLLLTCAGLVMFAAALGTSASLVFAARARSNAADAVAAKSSADQELARANRLAEERDATAKQLAAEAQRAKDAAQRESLQRRVAQSALYRADVRVADGYLRNGNDADARRTLLAQFPQNGEDDLRSWEWYYLLGKTRLCDRVWYTGSVGNSAEWIDDGDRIFTAGRTETSLTQGSGYPESKVWDTRSGKLLKRIGGLWGVTRRSPDDSKLAITLHATGIYGRLVGDRGVIQILDLETNEQFPITLRKATNPTLLEWNRQGNRIAVACRNDGTVADLQDDSGEVFVNVLQVRGDQAKWEVKYEFNDVHLPVGWSRDDELFAATVRDDESTLQLYDGRTLRPVRKIRVEDDLLVTSGPFAHWHPSEPWIALPTVKHQLVVLNAESGEVTARLDFGQDSRDLRWSPNGAYLAAIGNQGMINVWKAGEWEIVDRISAHDTFGESVSWSSDSDRLLSMGADGYCAIWSLNQPSTEIHVDVSSRTEPGGIAWAGNDTIQYTDGDDNSVVAVQLCNGSRQRIASFLDGENGRMDQANLASQLLNIGQTGYVDIRDLANRRNWRLEVSQTPEYESEWAISRDKQKIAIATNHRLTQKRKIIDIGSGQSTEINVLSSRQLPSVHWSPDGNRVAFAGNEDHHRPAVFIHDALSGEKQIESLIGTLDSGNALESLAWAPDCTKLVVGSPDGHCHLVDANSGSIELAVRPFGGRVRALAWHPSDDRIAVGGGTGWVVVLDAISGEVLLKFEIDEVPHQLEWSPDGQRLAVRLANGGIQVWDAAVGYDRSRSPAIEDYRRESYKKDAWSATAEAVTFFRKGKLTEAIEVLRPWVLSDATGPKAEELHPWAPDKICSLYFLLESVLANQQNRQDDQVDAMVRAARFDRFDRGEVQQLSHLIESGVEVEGFESLVDECYQAFRMYFFELYRLLDAGDEMRVSASTKVHEEIALIEDQFASIYKRGKCTLAKVIEHRELSVRYQPNNAEYLHRLASDYCEDSQIDRAIKTEERVLEIKPDWDAAIQQLDEYRAVLDE</sequence>
<dbReference type="SUPFAM" id="SSF50960">
    <property type="entry name" value="TolB, C-terminal domain"/>
    <property type="match status" value="1"/>
</dbReference>
<feature type="transmembrane region" description="Helical" evidence="9">
    <location>
        <begin position="362"/>
        <end position="386"/>
    </location>
</feature>
<dbReference type="PROSITE" id="PS50011">
    <property type="entry name" value="PROTEIN_KINASE_DOM"/>
    <property type="match status" value="1"/>
</dbReference>
<evidence type="ECO:0000256" key="8">
    <source>
        <dbReference type="SAM" id="MobiDB-lite"/>
    </source>
</evidence>
<keyword evidence="9" id="KW-0472">Membrane</keyword>
<dbReference type="InterPro" id="IPR015943">
    <property type="entry name" value="WD40/YVTN_repeat-like_dom_sf"/>
</dbReference>
<dbReference type="InterPro" id="IPR011047">
    <property type="entry name" value="Quinoprotein_ADH-like_sf"/>
</dbReference>
<dbReference type="CDD" id="cd14014">
    <property type="entry name" value="STKc_PknB_like"/>
    <property type="match status" value="1"/>
</dbReference>
<feature type="binding site" evidence="7">
    <location>
        <position position="69"/>
    </location>
    <ligand>
        <name>ATP</name>
        <dbReference type="ChEBI" id="CHEBI:30616"/>
    </ligand>
</feature>
<dbReference type="Gene3D" id="2.130.10.10">
    <property type="entry name" value="YVTN repeat-like/Quinoprotein amine dehydrogenase"/>
    <property type="match status" value="3"/>
</dbReference>
<keyword evidence="9" id="KW-0812">Transmembrane</keyword>
<keyword evidence="5" id="KW-0853">WD repeat</keyword>
<dbReference type="SUPFAM" id="SSF50998">
    <property type="entry name" value="Quinoprotein alcohol dehydrogenase-like"/>
    <property type="match status" value="1"/>
</dbReference>
<keyword evidence="3 11" id="KW-0418">Kinase</keyword>
<feature type="domain" description="Protein kinase" evidence="10">
    <location>
        <begin position="39"/>
        <end position="337"/>
    </location>
</feature>
<dbReference type="PROSITE" id="PS00107">
    <property type="entry name" value="PROTEIN_KINASE_ATP"/>
    <property type="match status" value="1"/>
</dbReference>
<dbReference type="InterPro" id="IPR001680">
    <property type="entry name" value="WD40_rpt"/>
</dbReference>
<keyword evidence="9" id="KW-1133">Transmembrane helix</keyword>
<dbReference type="InterPro" id="IPR011009">
    <property type="entry name" value="Kinase-like_dom_sf"/>
</dbReference>
<evidence type="ECO:0000256" key="6">
    <source>
        <dbReference type="PROSITE-ProRule" id="PRU00339"/>
    </source>
</evidence>
<dbReference type="PROSITE" id="PS50082">
    <property type="entry name" value="WD_REPEATS_2"/>
    <property type="match status" value="1"/>
</dbReference>
<dbReference type="SUPFAM" id="SSF56112">
    <property type="entry name" value="Protein kinase-like (PK-like)"/>
    <property type="match status" value="1"/>
</dbReference>
<dbReference type="GO" id="GO:0005524">
    <property type="term" value="F:ATP binding"/>
    <property type="evidence" value="ECO:0007669"/>
    <property type="project" value="UniProtKB-UniRule"/>
</dbReference>
<dbReference type="InterPro" id="IPR011990">
    <property type="entry name" value="TPR-like_helical_dom_sf"/>
</dbReference>
<evidence type="ECO:0000259" key="10">
    <source>
        <dbReference type="PROSITE" id="PS50011"/>
    </source>
</evidence>
<gene>
    <name evidence="11" type="ORF">FYK55_17990</name>
</gene>
<organism evidence="11 12">
    <name type="scientific">Roseiconus nitratireducens</name>
    <dbReference type="NCBI Taxonomy" id="2605748"/>
    <lineage>
        <taxon>Bacteria</taxon>
        <taxon>Pseudomonadati</taxon>
        <taxon>Planctomycetota</taxon>
        <taxon>Planctomycetia</taxon>
        <taxon>Pirellulales</taxon>
        <taxon>Pirellulaceae</taxon>
        <taxon>Roseiconus</taxon>
    </lineage>
</organism>
<reference evidence="11 12" key="1">
    <citation type="submission" date="2019-08" db="EMBL/GenBank/DDBJ databases">
        <authorList>
            <person name="Dhanesh K."/>
            <person name="Kumar G."/>
            <person name="Sasikala C."/>
            <person name="Venkata Ramana C."/>
        </authorList>
    </citation>
    <scope>NUCLEOTIDE SEQUENCE [LARGE SCALE GENOMIC DNA]</scope>
    <source>
        <strain evidence="11 12">JC645</strain>
    </source>
</reference>
<evidence type="ECO:0000256" key="4">
    <source>
        <dbReference type="ARBA" id="ARBA00022840"/>
    </source>
</evidence>
<dbReference type="PANTHER" id="PTHR43289:SF6">
    <property type="entry name" value="SERINE_THREONINE-PROTEIN KINASE NEKL-3"/>
    <property type="match status" value="1"/>
</dbReference>
<comment type="caution">
    <text evidence="11">The sequence shown here is derived from an EMBL/GenBank/DDBJ whole genome shotgun (WGS) entry which is preliminary data.</text>
</comment>
<keyword evidence="12" id="KW-1185">Reference proteome</keyword>
<feature type="repeat" description="TPR" evidence="6">
    <location>
        <begin position="1332"/>
        <end position="1365"/>
    </location>
</feature>
<evidence type="ECO:0000313" key="12">
    <source>
        <dbReference type="Proteomes" id="UP000324479"/>
    </source>
</evidence>
<evidence type="ECO:0000256" key="2">
    <source>
        <dbReference type="ARBA" id="ARBA00022741"/>
    </source>
</evidence>
<dbReference type="SMART" id="SM00220">
    <property type="entry name" value="S_TKc"/>
    <property type="match status" value="1"/>
</dbReference>
<dbReference type="SMART" id="SM00320">
    <property type="entry name" value="WD40"/>
    <property type="match status" value="7"/>
</dbReference>
<dbReference type="GO" id="GO:0004674">
    <property type="term" value="F:protein serine/threonine kinase activity"/>
    <property type="evidence" value="ECO:0007669"/>
    <property type="project" value="TreeGrafter"/>
</dbReference>
<keyword evidence="6" id="KW-0802">TPR repeat</keyword>
<feature type="repeat" description="WD" evidence="5">
    <location>
        <begin position="791"/>
        <end position="832"/>
    </location>
</feature>
<evidence type="ECO:0000313" key="11">
    <source>
        <dbReference type="EMBL" id="KAA5541566.1"/>
    </source>
</evidence>
<evidence type="ECO:0000256" key="5">
    <source>
        <dbReference type="PROSITE-ProRule" id="PRU00221"/>
    </source>
</evidence>
<dbReference type="EMBL" id="VWOX01000010">
    <property type="protein sequence ID" value="KAA5541566.1"/>
    <property type="molecule type" value="Genomic_DNA"/>
</dbReference>
<evidence type="ECO:0000256" key="1">
    <source>
        <dbReference type="ARBA" id="ARBA00022679"/>
    </source>
</evidence>
<dbReference type="Pfam" id="PF00069">
    <property type="entry name" value="Pkinase"/>
    <property type="match status" value="1"/>
</dbReference>
<dbReference type="Gene3D" id="1.10.510.10">
    <property type="entry name" value="Transferase(Phosphotransferase) domain 1"/>
    <property type="match status" value="1"/>
</dbReference>
<feature type="region of interest" description="Disordered" evidence="8">
    <location>
        <begin position="1"/>
        <end position="27"/>
    </location>
</feature>